<keyword evidence="2" id="KW-1185">Reference proteome</keyword>
<dbReference type="SUPFAM" id="SSF55186">
    <property type="entry name" value="ThrRS/AlaRS common domain"/>
    <property type="match status" value="1"/>
</dbReference>
<proteinExistence type="predicted"/>
<keyword evidence="1" id="KW-0378">Hydrolase</keyword>
<dbReference type="RefSeq" id="WP_152271070.1">
    <property type="nucleotide sequence ID" value="NZ_VTFX01000001.1"/>
</dbReference>
<dbReference type="AlphaFoldDB" id="A0A5N6MRJ0"/>
<dbReference type="GO" id="GO:0016787">
    <property type="term" value="F:hydrolase activity"/>
    <property type="evidence" value="ECO:0007669"/>
    <property type="project" value="UniProtKB-KW"/>
</dbReference>
<dbReference type="Gene3D" id="3.30.980.10">
    <property type="entry name" value="Threonyl-trna Synthetase, Chain A, domain 2"/>
    <property type="match status" value="1"/>
</dbReference>
<reference evidence="1 2" key="1">
    <citation type="submission" date="2019-08" db="EMBL/GenBank/DDBJ databases">
        <title>Arthrobacter sp. nov., isolated from plateau pika and Tibetan wild ass.</title>
        <authorList>
            <person name="Ge Y."/>
        </authorList>
    </citation>
    <scope>NUCLEOTIDE SEQUENCE [LARGE SCALE GENOMIC DNA]</scope>
    <source>
        <strain evidence="1 2">785</strain>
    </source>
</reference>
<dbReference type="InterPro" id="IPR018163">
    <property type="entry name" value="Thr/Ala-tRNA-synth_IIc_edit"/>
</dbReference>
<protein>
    <submittedName>
        <fullName evidence="1">Metal-dependent hydrolase</fullName>
    </submittedName>
</protein>
<accession>A0A5N6MRJ0</accession>
<sequence>MSLPKIDTTVTYPAGALTGTGTVLHVEALPDGRSAVLLDTTPVHPVDAAWPDQGADLATLTTPDGREVPVLECVVGATDQSALFLGGQVPVRKGTEGWVFLVVHVVPGEAGLAEGQRVDIQVDGHRRTALSAGHTACHLASLALNRQLATAWKKDVQADAAGNPNFDALAIETSTIDAYGSVDVYRLGKSLRRKGFLPEALLADTAAVEAGVNATLAEWVASGAEVRIERESELLTGMRRWVCALPGGEVRIPCGGTHLSSLKEVSEMTIRLILNAGEGSAAEVIMETRCVPAKLPA</sequence>
<dbReference type="EMBL" id="VTFX01000001">
    <property type="protein sequence ID" value="KAD4059805.1"/>
    <property type="molecule type" value="Genomic_DNA"/>
</dbReference>
<name>A0A5N6MRJ0_9MICC</name>
<organism evidence="1 2">
    <name type="scientific">Arthrobacter yangruifuii</name>
    <dbReference type="NCBI Taxonomy" id="2606616"/>
    <lineage>
        <taxon>Bacteria</taxon>
        <taxon>Bacillati</taxon>
        <taxon>Actinomycetota</taxon>
        <taxon>Actinomycetes</taxon>
        <taxon>Micrococcales</taxon>
        <taxon>Micrococcaceae</taxon>
        <taxon>Arthrobacter</taxon>
    </lineage>
</organism>
<comment type="caution">
    <text evidence="1">The sequence shown here is derived from an EMBL/GenBank/DDBJ whole genome shotgun (WGS) entry which is preliminary data.</text>
</comment>
<gene>
    <name evidence="1" type="ORF">GD627_01570</name>
</gene>
<dbReference type="Proteomes" id="UP000326852">
    <property type="component" value="Unassembled WGS sequence"/>
</dbReference>
<evidence type="ECO:0000313" key="1">
    <source>
        <dbReference type="EMBL" id="KAD4059805.1"/>
    </source>
</evidence>
<dbReference type="GO" id="GO:0000166">
    <property type="term" value="F:nucleotide binding"/>
    <property type="evidence" value="ECO:0007669"/>
    <property type="project" value="InterPro"/>
</dbReference>
<evidence type="ECO:0000313" key="2">
    <source>
        <dbReference type="Proteomes" id="UP000326852"/>
    </source>
</evidence>